<evidence type="ECO:0000256" key="1">
    <source>
        <dbReference type="SAM" id="Phobius"/>
    </source>
</evidence>
<keyword evidence="1" id="KW-0472">Membrane</keyword>
<organism evidence="2 3">
    <name type="scientific">Mycolicibacterium brumae</name>
    <dbReference type="NCBI Taxonomy" id="85968"/>
    <lineage>
        <taxon>Bacteria</taxon>
        <taxon>Bacillati</taxon>
        <taxon>Actinomycetota</taxon>
        <taxon>Actinomycetes</taxon>
        <taxon>Mycobacteriales</taxon>
        <taxon>Mycobacteriaceae</taxon>
        <taxon>Mycolicibacterium</taxon>
    </lineage>
</organism>
<dbReference type="STRING" id="85968.GCA_900073015_03426"/>
<proteinExistence type="predicted"/>
<comment type="caution">
    <text evidence="2">The sequence shown here is derived from an EMBL/GenBank/DDBJ whole genome shotgun (WGS) entry which is preliminary data.</text>
</comment>
<keyword evidence="3" id="KW-1185">Reference proteome</keyword>
<gene>
    <name evidence="2" type="ORF">CQY22_013565</name>
</gene>
<keyword evidence="1" id="KW-1133">Transmembrane helix</keyword>
<dbReference type="RefSeq" id="WP_090592529.1">
    <property type="nucleotide sequence ID" value="NZ_CP104302.1"/>
</dbReference>
<dbReference type="OrthoDB" id="3389565at2"/>
<dbReference type="AlphaFoldDB" id="A0A2G5P7F9"/>
<dbReference type="EMBL" id="PDCN02000018">
    <property type="protein sequence ID" value="PIB74292.1"/>
    <property type="molecule type" value="Genomic_DNA"/>
</dbReference>
<evidence type="ECO:0008006" key="4">
    <source>
        <dbReference type="Google" id="ProtNLM"/>
    </source>
</evidence>
<feature type="transmembrane region" description="Helical" evidence="1">
    <location>
        <begin position="21"/>
        <end position="45"/>
    </location>
</feature>
<accession>A0A2G5P7F9</accession>
<evidence type="ECO:0000313" key="3">
    <source>
        <dbReference type="Proteomes" id="UP000230551"/>
    </source>
</evidence>
<feature type="transmembrane region" description="Helical" evidence="1">
    <location>
        <begin position="89"/>
        <end position="107"/>
    </location>
</feature>
<sequence>MSLNDADSRAVPFAESRLPRWWRVCMALVTVAAGATCLWMLAGAAAVFEPLLVLIFGLYALAGCGLVWLVLAVLGLSRYSGRRWAAARWALPPVLIVVVAALAIGLIPRLQWAVSRGAMERAADACQETTSPIWVGAIHLEEIRRMDGACHLFEYGSFMSSSGWVRLPDGPPAKPLNQMKLTHYDGDWYRFVYDLF</sequence>
<keyword evidence="1" id="KW-0812">Transmembrane</keyword>
<evidence type="ECO:0000313" key="2">
    <source>
        <dbReference type="EMBL" id="PIB74292.1"/>
    </source>
</evidence>
<protein>
    <recommendedName>
        <fullName evidence="4">DUF1109 domain-containing protein</fullName>
    </recommendedName>
</protein>
<name>A0A2G5P7F9_9MYCO</name>
<dbReference type="Proteomes" id="UP000230551">
    <property type="component" value="Unassembled WGS sequence"/>
</dbReference>
<reference evidence="2 3" key="1">
    <citation type="journal article" date="2017" name="Infect. Genet. Evol.">
        <title>The new phylogeny of the genus Mycobacterium: The old and the news.</title>
        <authorList>
            <person name="Tortoli E."/>
            <person name="Fedrizzi T."/>
            <person name="Meehan C.J."/>
            <person name="Trovato A."/>
            <person name="Grottola A."/>
            <person name="Giacobazzi E."/>
            <person name="Serpini G.F."/>
            <person name="Tagliazucchi S."/>
            <person name="Fabio A."/>
            <person name="Bettua C."/>
            <person name="Bertorelli R."/>
            <person name="Frascaro F."/>
            <person name="De Sanctis V."/>
            <person name="Pecorari M."/>
            <person name="Jousson O."/>
            <person name="Segata N."/>
            <person name="Cirillo D.M."/>
        </authorList>
    </citation>
    <scope>NUCLEOTIDE SEQUENCE [LARGE SCALE GENOMIC DNA]</scope>
    <source>
        <strain evidence="2 3">CIP1034565</strain>
    </source>
</reference>
<feature type="transmembrane region" description="Helical" evidence="1">
    <location>
        <begin position="51"/>
        <end position="77"/>
    </location>
</feature>